<keyword evidence="1" id="KW-0732">Signal</keyword>
<dbReference type="RefSeq" id="WP_104423125.1">
    <property type="nucleotide sequence ID" value="NZ_PTIY01000004.1"/>
</dbReference>
<feature type="chain" id="PRO_5015617553" evidence="1">
    <location>
        <begin position="25"/>
        <end position="322"/>
    </location>
</feature>
<evidence type="ECO:0000259" key="2">
    <source>
        <dbReference type="Pfam" id="PF01551"/>
    </source>
</evidence>
<dbReference type="GO" id="GO:0004222">
    <property type="term" value="F:metalloendopeptidase activity"/>
    <property type="evidence" value="ECO:0007669"/>
    <property type="project" value="TreeGrafter"/>
</dbReference>
<dbReference type="InterPro" id="IPR025392">
    <property type="entry name" value="DUF4124"/>
</dbReference>
<evidence type="ECO:0000259" key="3">
    <source>
        <dbReference type="Pfam" id="PF13511"/>
    </source>
</evidence>
<dbReference type="InterPro" id="IPR016047">
    <property type="entry name" value="M23ase_b-sheet_dom"/>
</dbReference>
<reference evidence="4 5" key="1">
    <citation type="submission" date="2018-02" db="EMBL/GenBank/DDBJ databases">
        <title>Subsurface microbial communities from deep shales in Ohio and West Virginia, USA.</title>
        <authorList>
            <person name="Wrighton K."/>
        </authorList>
    </citation>
    <scope>NUCLEOTIDE SEQUENCE [LARGE SCALE GENOMIC DNA]</scope>
    <source>
        <strain evidence="4 5">OWC-G53F</strain>
    </source>
</reference>
<dbReference type="EMBL" id="PTIY01000004">
    <property type="protein sequence ID" value="PPK72330.1"/>
    <property type="molecule type" value="Genomic_DNA"/>
</dbReference>
<gene>
    <name evidence="4" type="ORF">B0F88_104123</name>
</gene>
<feature type="signal peptide" evidence="1">
    <location>
        <begin position="1"/>
        <end position="24"/>
    </location>
</feature>
<dbReference type="SUPFAM" id="SSF51261">
    <property type="entry name" value="Duplicated hybrid motif"/>
    <property type="match status" value="1"/>
</dbReference>
<protein>
    <submittedName>
        <fullName evidence="4">Uncharacterized protein DUF4124</fullName>
    </submittedName>
</protein>
<dbReference type="InterPro" id="IPR011055">
    <property type="entry name" value="Dup_hybrid_motif"/>
</dbReference>
<dbReference type="AlphaFoldDB" id="A0A2S6H4I4"/>
<dbReference type="Pfam" id="PF13511">
    <property type="entry name" value="DUF4124"/>
    <property type="match status" value="1"/>
</dbReference>
<dbReference type="Pfam" id="PF01551">
    <property type="entry name" value="Peptidase_M23"/>
    <property type="match status" value="1"/>
</dbReference>
<dbReference type="Proteomes" id="UP000238071">
    <property type="component" value="Unassembled WGS sequence"/>
</dbReference>
<organism evidence="4 5">
    <name type="scientific">Methylobacter tundripaludum</name>
    <dbReference type="NCBI Taxonomy" id="173365"/>
    <lineage>
        <taxon>Bacteria</taxon>
        <taxon>Pseudomonadati</taxon>
        <taxon>Pseudomonadota</taxon>
        <taxon>Gammaproteobacteria</taxon>
        <taxon>Methylococcales</taxon>
        <taxon>Methylococcaceae</taxon>
        <taxon>Methylobacter</taxon>
    </lineage>
</organism>
<accession>A0A2S6H4I4</accession>
<feature type="domain" description="M23ase beta-sheet core" evidence="2">
    <location>
        <begin position="182"/>
        <end position="282"/>
    </location>
</feature>
<proteinExistence type="predicted"/>
<evidence type="ECO:0000313" key="4">
    <source>
        <dbReference type="EMBL" id="PPK72330.1"/>
    </source>
</evidence>
<dbReference type="CDD" id="cd12797">
    <property type="entry name" value="M23_peptidase"/>
    <property type="match status" value="1"/>
</dbReference>
<comment type="caution">
    <text evidence="4">The sequence shown here is derived from an EMBL/GenBank/DDBJ whole genome shotgun (WGS) entry which is preliminary data.</text>
</comment>
<evidence type="ECO:0000313" key="5">
    <source>
        <dbReference type="Proteomes" id="UP000238071"/>
    </source>
</evidence>
<dbReference type="PANTHER" id="PTHR21666">
    <property type="entry name" value="PEPTIDASE-RELATED"/>
    <property type="match status" value="1"/>
</dbReference>
<dbReference type="OrthoDB" id="9805070at2"/>
<name>A0A2S6H4I4_9GAMM</name>
<dbReference type="PANTHER" id="PTHR21666:SF294">
    <property type="entry name" value="PEPTIDASE M23"/>
    <property type="match status" value="1"/>
</dbReference>
<feature type="domain" description="DUF4124" evidence="3">
    <location>
        <begin position="15"/>
        <end position="58"/>
    </location>
</feature>
<dbReference type="Gene3D" id="2.70.70.10">
    <property type="entry name" value="Glucose Permease (Domain IIA)"/>
    <property type="match status" value="1"/>
</dbReference>
<keyword evidence="5" id="KW-1185">Reference proteome</keyword>
<sequence length="322" mass="35955">MNTRLKTSLSILILLPLCSFSVAAQKLYKFQDAQGTWHFTDKPTGTELKLEVRQLKAPAPKQWVWLLRSGDKQHPRFFIRNDYAGPVEVEIDFTEQNNIQAKPDLPRRFVVAPGKSDSLFEINPVDDHQPSRFTLQYRYVIGRPLAHYRSSASYLPPIAPDTSFQISQAFGGSFSHADEQNKYAVDIIMPIGTPVYAARSGIVLEAEDDFSKGGANRAYASEANNIRILHDDGSMALYAHLELEKAQVYPGMAVAAGQLIGYSGNTGFTTGPHLHFTVQINRDMKLVSVPFTFINRQGLAEEPAVNTWLKRSAPQQMDNAVK</sequence>
<dbReference type="InterPro" id="IPR050570">
    <property type="entry name" value="Cell_wall_metabolism_enzyme"/>
</dbReference>
<evidence type="ECO:0000256" key="1">
    <source>
        <dbReference type="SAM" id="SignalP"/>
    </source>
</evidence>